<evidence type="ECO:0000313" key="7">
    <source>
        <dbReference type="Ensembl" id="ENSRFEP00010006435.1"/>
    </source>
</evidence>
<dbReference type="OMA" id="CGFRNTA"/>
<comment type="similarity">
    <text evidence="2">Belongs to the X(+)/potassium ATPases subunit beta family.</text>
</comment>
<dbReference type="GO" id="GO:0006814">
    <property type="term" value="P:sodium ion transport"/>
    <property type="evidence" value="ECO:0007669"/>
    <property type="project" value="InterPro"/>
</dbReference>
<accession>A0A671DZX0</accession>
<keyword evidence="5" id="KW-1133">Transmembrane helix</keyword>
<evidence type="ECO:0000256" key="5">
    <source>
        <dbReference type="ARBA" id="ARBA00022989"/>
    </source>
</evidence>
<dbReference type="Ensembl" id="ENSRFET00010007055.1">
    <property type="protein sequence ID" value="ENSRFEP00010006435.1"/>
    <property type="gene ID" value="ENSRFEG00010004383.1"/>
</dbReference>
<comment type="subcellular location">
    <subcellularLocation>
        <location evidence="1">Membrane</location>
        <topology evidence="1">Single-pass type II membrane protein</topology>
    </subcellularLocation>
</comment>
<evidence type="ECO:0000256" key="2">
    <source>
        <dbReference type="ARBA" id="ARBA00005876"/>
    </source>
</evidence>
<dbReference type="GO" id="GO:0005890">
    <property type="term" value="C:sodium:potassium-exchanging ATPase complex"/>
    <property type="evidence" value="ECO:0007669"/>
    <property type="project" value="InterPro"/>
</dbReference>
<keyword evidence="4" id="KW-0735">Signal-anchor</keyword>
<keyword evidence="6" id="KW-0472">Membrane</keyword>
<name>A0A671DZX0_RHIFE</name>
<sequence>MGCWLHSLHSHCYASDGTMRFQNIVTRFTYLQPLVALQLGFDPSSTSREVTVECKIGGSPNLKNHDDCDKFLGQVAFKLAMHAQ</sequence>
<protein>
    <submittedName>
        <fullName evidence="7">Uncharacterized protein</fullName>
    </submittedName>
</protein>
<dbReference type="Proteomes" id="UP000472240">
    <property type="component" value="Chromosome 11"/>
</dbReference>
<dbReference type="AlphaFoldDB" id="A0A671DZX0"/>
<evidence type="ECO:0000256" key="1">
    <source>
        <dbReference type="ARBA" id="ARBA00004606"/>
    </source>
</evidence>
<dbReference type="InParanoid" id="A0A671DZX0"/>
<keyword evidence="3" id="KW-0812">Transmembrane</keyword>
<dbReference type="Pfam" id="PF00287">
    <property type="entry name" value="Na_K-ATPase"/>
    <property type="match status" value="1"/>
</dbReference>
<evidence type="ECO:0000313" key="8">
    <source>
        <dbReference type="Proteomes" id="UP000472240"/>
    </source>
</evidence>
<dbReference type="GO" id="GO:0006813">
    <property type="term" value="P:potassium ion transport"/>
    <property type="evidence" value="ECO:0007669"/>
    <property type="project" value="InterPro"/>
</dbReference>
<keyword evidence="8" id="KW-1185">Reference proteome</keyword>
<dbReference type="InterPro" id="IPR000402">
    <property type="entry name" value="Na/K_ATPase_sub_beta"/>
</dbReference>
<reference evidence="7 8" key="1">
    <citation type="journal article" date="2015" name="Annu Rev Anim Biosci">
        <title>The Genome 10K Project: a way forward.</title>
        <authorList>
            <person name="Koepfli K.P."/>
            <person name="Paten B."/>
            <person name="O'Brien S.J."/>
            <person name="Koepfli K.P."/>
            <person name="Paten B."/>
            <person name="Antunes A."/>
            <person name="Belov K."/>
            <person name="Bustamante C."/>
            <person name="Castoe T.A."/>
            <person name="Clawson H."/>
            <person name="Crawford A.J."/>
            <person name="Diekhans M."/>
            <person name="Distel D."/>
            <person name="Durbin R."/>
            <person name="Earl D."/>
            <person name="Fujita M.K."/>
            <person name="Gamble T."/>
            <person name="Georges A."/>
            <person name="Gemmell N."/>
            <person name="Gilbert M.T."/>
            <person name="Graves J.M."/>
            <person name="Green R.E."/>
            <person name="Hickey G."/>
            <person name="Jarvis E.D."/>
            <person name="Johnson W."/>
            <person name="Komissarov A."/>
            <person name="Korf I."/>
            <person name="Kuhn R."/>
            <person name="Larkin D.M."/>
            <person name="Lewin H."/>
            <person name="Lopez J.V."/>
            <person name="Ma J."/>
            <person name="Marques-Bonet T."/>
            <person name="Miller W."/>
            <person name="Murphy R."/>
            <person name="Pevzner P."/>
            <person name="Shapiro B."/>
            <person name="Steiner C."/>
            <person name="Tamazian G."/>
            <person name="Venkatesh B."/>
            <person name="Wang J."/>
            <person name="Wayne R."/>
            <person name="Wiley E."/>
            <person name="Yang H."/>
            <person name="Zhang G."/>
            <person name="Haussler D."/>
            <person name="Ryder O."/>
            <person name="O'Brien S.J."/>
        </authorList>
    </citation>
    <scope>NUCLEOTIDE SEQUENCE</scope>
</reference>
<dbReference type="GeneTree" id="ENSGT00910000147942"/>
<organism evidence="7 8">
    <name type="scientific">Rhinolophus ferrumequinum</name>
    <name type="common">Greater horseshoe bat</name>
    <dbReference type="NCBI Taxonomy" id="59479"/>
    <lineage>
        <taxon>Eukaryota</taxon>
        <taxon>Metazoa</taxon>
        <taxon>Chordata</taxon>
        <taxon>Craniata</taxon>
        <taxon>Vertebrata</taxon>
        <taxon>Euteleostomi</taxon>
        <taxon>Mammalia</taxon>
        <taxon>Eutheria</taxon>
        <taxon>Laurasiatheria</taxon>
        <taxon>Chiroptera</taxon>
        <taxon>Yinpterochiroptera</taxon>
        <taxon>Rhinolophoidea</taxon>
        <taxon>Rhinolophidae</taxon>
        <taxon>Rhinolophinae</taxon>
        <taxon>Rhinolophus</taxon>
    </lineage>
</organism>
<evidence type="ECO:0000256" key="3">
    <source>
        <dbReference type="ARBA" id="ARBA00022692"/>
    </source>
</evidence>
<reference evidence="7" key="5">
    <citation type="submission" date="2025-09" db="UniProtKB">
        <authorList>
            <consortium name="Ensembl"/>
        </authorList>
    </citation>
    <scope>IDENTIFICATION</scope>
</reference>
<evidence type="ECO:0000256" key="6">
    <source>
        <dbReference type="ARBA" id="ARBA00023136"/>
    </source>
</evidence>
<proteinExistence type="inferred from homology"/>
<evidence type="ECO:0000256" key="4">
    <source>
        <dbReference type="ARBA" id="ARBA00022968"/>
    </source>
</evidence>
<reference evidence="7 8" key="2">
    <citation type="journal article" date="2018" name="Annu Rev Anim Biosci">
        <title>Bat Biology, Genomes, and the Bat1K Project: To Generate Chromosome-Level Genomes for All Living Bat Species.</title>
        <authorList>
            <person name="Teeling E.C."/>
            <person name="Vernes S.C."/>
            <person name="Davalos L.M."/>
            <person name="Ray D.A."/>
            <person name="Gilbert M.T.P."/>
            <person name="Myers E."/>
        </authorList>
    </citation>
    <scope>NUCLEOTIDE SEQUENCE</scope>
</reference>
<dbReference type="InterPro" id="IPR038702">
    <property type="entry name" value="Na/K_ATPase_sub_beta_sf"/>
</dbReference>
<dbReference type="Gene3D" id="2.60.40.1660">
    <property type="entry name" value="Na, k-atpase alpha subunit"/>
    <property type="match status" value="1"/>
</dbReference>
<reference evidence="8" key="3">
    <citation type="submission" date="2018-12" db="EMBL/GenBank/DDBJ databases">
        <title>G10K-VGP greater horseshoe bat female genome, primary haplotype.</title>
        <authorList>
            <person name="Teeling E."/>
            <person name="Myers G."/>
            <person name="Vernes S."/>
            <person name="Pippel M."/>
            <person name="Winkler S."/>
            <person name="Fedrigo O."/>
            <person name="Rhie A."/>
            <person name="Koren S."/>
            <person name="Phillippy A."/>
            <person name="Lewin H."/>
            <person name="Damas J."/>
            <person name="Howe K."/>
            <person name="Mountcastle J."/>
            <person name="Jarvis E.D."/>
        </authorList>
    </citation>
    <scope>NUCLEOTIDE SEQUENCE [LARGE SCALE GENOMIC DNA]</scope>
</reference>
<reference evidence="7" key="4">
    <citation type="submission" date="2025-08" db="UniProtKB">
        <authorList>
            <consortium name="Ensembl"/>
        </authorList>
    </citation>
    <scope>IDENTIFICATION</scope>
</reference>